<dbReference type="InterPro" id="IPR020904">
    <property type="entry name" value="Sc_DH/Rdtase_CS"/>
</dbReference>
<dbReference type="Proteomes" id="UP000002499">
    <property type="component" value="Unassembled WGS sequence"/>
</dbReference>
<dbReference type="AlphaFoldDB" id="E9DXT8"/>
<dbReference type="STRING" id="655827.E9DXT8"/>
<dbReference type="GO" id="GO:0005262">
    <property type="term" value="F:calcium channel activity"/>
    <property type="evidence" value="ECO:0007669"/>
    <property type="project" value="InterPro"/>
</dbReference>
<keyword evidence="6" id="KW-1185">Reference proteome</keyword>
<dbReference type="PANTHER" id="PTHR39142">
    <property type="entry name" value="MID1P"/>
    <property type="match status" value="1"/>
</dbReference>
<organism evidence="6">
    <name type="scientific">Metarhizium acridum (strain CQMa 102)</name>
    <dbReference type="NCBI Taxonomy" id="655827"/>
    <lineage>
        <taxon>Eukaryota</taxon>
        <taxon>Fungi</taxon>
        <taxon>Dikarya</taxon>
        <taxon>Ascomycota</taxon>
        <taxon>Pezizomycotina</taxon>
        <taxon>Sordariomycetes</taxon>
        <taxon>Hypocreomycetidae</taxon>
        <taxon>Hypocreales</taxon>
        <taxon>Clavicipitaceae</taxon>
        <taxon>Metarhizium</taxon>
    </lineage>
</organism>
<dbReference type="InterPro" id="IPR002347">
    <property type="entry name" value="SDR_fam"/>
</dbReference>
<dbReference type="PRINTS" id="PR00081">
    <property type="entry name" value="GDHRDH"/>
</dbReference>
<dbReference type="eggNOG" id="KOG0725">
    <property type="taxonomic scope" value="Eukaryota"/>
</dbReference>
<dbReference type="PANTHER" id="PTHR39142:SF1">
    <property type="entry name" value="AEL197CP"/>
    <property type="match status" value="1"/>
</dbReference>
<dbReference type="OrthoDB" id="5405745at2759"/>
<feature type="chain" id="PRO_5003237929" description="Hydroxynaphthalene reductase-like protein Arp2" evidence="4">
    <location>
        <begin position="36"/>
        <end position="809"/>
    </location>
</feature>
<keyword evidence="4" id="KW-0732">Signal</keyword>
<dbReference type="PROSITE" id="PS00061">
    <property type="entry name" value="ADH_SHORT"/>
    <property type="match status" value="1"/>
</dbReference>
<evidence type="ECO:0000256" key="2">
    <source>
        <dbReference type="ARBA" id="ARBA00022857"/>
    </source>
</evidence>
<gene>
    <name evidence="5" type="ORF">MAC_02436</name>
</gene>
<keyword evidence="2" id="KW-0521">NADP</keyword>
<feature type="signal peptide" evidence="4">
    <location>
        <begin position="1"/>
        <end position="35"/>
    </location>
</feature>
<dbReference type="GO" id="GO:0098703">
    <property type="term" value="P:calcium ion import across plasma membrane"/>
    <property type="evidence" value="ECO:0007669"/>
    <property type="project" value="InterPro"/>
</dbReference>
<reference evidence="5 6" key="1">
    <citation type="journal article" date="2011" name="PLoS Genet.">
        <title>Genome sequencing and comparative transcriptomics of the model entomopathogenic fungi Metarhizium anisopliae and M. acridum.</title>
        <authorList>
            <person name="Gao Q."/>
            <person name="Jin K."/>
            <person name="Ying S.H."/>
            <person name="Zhang Y."/>
            <person name="Xiao G."/>
            <person name="Shang Y."/>
            <person name="Duan Z."/>
            <person name="Hu X."/>
            <person name="Xie X.Q."/>
            <person name="Zhou G."/>
            <person name="Peng G."/>
            <person name="Luo Z."/>
            <person name="Huang W."/>
            <person name="Wang B."/>
            <person name="Fang W."/>
            <person name="Wang S."/>
            <person name="Zhong Y."/>
            <person name="Ma L.J."/>
            <person name="St Leger R.J."/>
            <person name="Zhao G.P."/>
            <person name="Pei Y."/>
            <person name="Feng M.G."/>
            <person name="Xia Y."/>
            <person name="Wang C."/>
        </authorList>
    </citation>
    <scope>NUCLEOTIDE SEQUENCE [LARGE SCALE GENOMIC DNA]</scope>
    <source>
        <strain evidence="5 6">CQMa 102</strain>
    </source>
</reference>
<evidence type="ECO:0000313" key="6">
    <source>
        <dbReference type="Proteomes" id="UP000002499"/>
    </source>
</evidence>
<dbReference type="InterPro" id="IPR024338">
    <property type="entry name" value="MID1/Yam8"/>
</dbReference>
<dbReference type="Pfam" id="PF12929">
    <property type="entry name" value="Mid1"/>
    <property type="match status" value="1"/>
</dbReference>
<name>E9DXT8_METAQ</name>
<dbReference type="InterPro" id="IPR036291">
    <property type="entry name" value="NAD(P)-bd_dom_sf"/>
</dbReference>
<evidence type="ECO:0000313" key="5">
    <source>
        <dbReference type="EMBL" id="EFY91551.1"/>
    </source>
</evidence>
<dbReference type="HOGENOM" id="CLU_018731_0_0_1"/>
<dbReference type="SUPFAM" id="SSF51735">
    <property type="entry name" value="NAD(P)-binding Rossmann-fold domains"/>
    <property type="match status" value="1"/>
</dbReference>
<accession>E9DXT8</accession>
<sequence length="809" mass="87430">MQLSPLQSRLVASLTATLCVVALYLLLSSPKGALAAELPLDSSSWMDLAILDTDRTELQTSSYEPIFRLFTRSILGRAQDVTPLENNRPLGLNVGPGSQPTCYIVKKGSLGDGRGNSKIYISANTCLQPTIKAGKKAMSPGQLTLFVSNDTDAGCPQITSTANGVEAKGFTSKVFTEGAVAFSINSTNDVYVAIYAPKLSDDFEGTYNFEIAASNITYFHRYEASGGAELLWMDSDSTSALLVTRNLTDDVSNLRHVMSEDPPYQLYVSGKDTTSLDGMRRSACGFQKNALIGSNNQGNAKNNAMVKTAMTLRGPGGLPKQQFYVVGLNATSAYSGVLVKPANVTVNSKRQIGGSDVPTNPGSIVFQETSFQTNAAPNCKVVTDLEFCDEIQYAVPGNDGKYNNTELAKAYDNYAKRMYDNFLKVMMQIQCETDRTSRYSLARTCDDCKNAYKRWLCTVSIPRCEDFQGESRFSVIRNVGQPFPNGTMLPDDIRTNLALVPSQNASRNAFIDTDIQPGPYREIMPCEDICYQVVQSCPSKIGFKCPQEGMYAFNVSYGKRDNDNSTVSCNYPGEARTPVNGAAAFIPNLMFLAGVLSLSSLFTARADLSSREATRLLVPNVLSNPAISARHKAISILVANAGTGRRIRDIKDIEEDDWDLTLEINARSQFVVTKACLPGMRDQGWGRVILVGSIASRGGGINGCHYAASKGAMTSMGLNLATILAPEGITVNIVQPAMIGATGMIPTPKATCVLPLLITVEYLPTKDSTWQSNTDPEELRSTDPGLAIASSVPVHRLGAPEEVANIVIL</sequence>
<dbReference type="EMBL" id="GL698481">
    <property type="protein sequence ID" value="EFY91551.1"/>
    <property type="molecule type" value="Genomic_DNA"/>
</dbReference>
<dbReference type="FunCoup" id="E9DXT8">
    <property type="interactions" value="43"/>
</dbReference>
<evidence type="ECO:0000256" key="4">
    <source>
        <dbReference type="SAM" id="SignalP"/>
    </source>
</evidence>
<dbReference type="OMA" id="YYGFLAM"/>
<proteinExistence type="predicted"/>
<dbReference type="InParanoid" id="E9DXT8"/>
<dbReference type="Pfam" id="PF00106">
    <property type="entry name" value="adh_short"/>
    <property type="match status" value="1"/>
</dbReference>
<protein>
    <recommendedName>
        <fullName evidence="1">Hydroxynaphthalene reductase-like protein Arp2</fullName>
    </recommendedName>
</protein>
<evidence type="ECO:0000256" key="3">
    <source>
        <dbReference type="ARBA" id="ARBA00046017"/>
    </source>
</evidence>
<evidence type="ECO:0000256" key="1">
    <source>
        <dbReference type="ARBA" id="ARBA00015194"/>
    </source>
</evidence>
<comment type="function">
    <text evidence="3">Hydroxynaphthalene reductase-like protein; part of the Pks2 gene cluster that mediates the formation of infectious structures (appressoria), enabling these fungi to kill insects faster. The product of the Pks2 gene cluster is different from the one of Pks1 and has still not been identified.</text>
</comment>
<dbReference type="CDD" id="cd05233">
    <property type="entry name" value="SDR_c"/>
    <property type="match status" value="1"/>
</dbReference>
<dbReference type="Gene3D" id="3.40.50.720">
    <property type="entry name" value="NAD(P)-binding Rossmann-like Domain"/>
    <property type="match status" value="1"/>
</dbReference>